<protein>
    <submittedName>
        <fullName evidence="1">Uncharacterized protein</fullName>
    </submittedName>
</protein>
<dbReference type="EMBL" id="JAJA02000001">
    <property type="protein sequence ID" value="KWS06806.1"/>
    <property type="molecule type" value="Genomic_DNA"/>
</dbReference>
<proteinExistence type="predicted"/>
<keyword evidence="2" id="KW-1185">Reference proteome</keyword>
<dbReference type="AlphaFoldDB" id="A0A108UCM6"/>
<comment type="caution">
    <text evidence="1">The sequence shown here is derived from an EMBL/GenBank/DDBJ whole genome shotgun (WGS) entry which is preliminary data.</text>
</comment>
<organism evidence="1 2">
    <name type="scientific">Lysobacter capsici AZ78</name>
    <dbReference type="NCBI Taxonomy" id="1444315"/>
    <lineage>
        <taxon>Bacteria</taxon>
        <taxon>Pseudomonadati</taxon>
        <taxon>Pseudomonadota</taxon>
        <taxon>Gammaproteobacteria</taxon>
        <taxon>Lysobacterales</taxon>
        <taxon>Lysobacteraceae</taxon>
        <taxon>Lysobacter</taxon>
    </lineage>
</organism>
<gene>
    <name evidence="1" type="ORF">AZ78_4364</name>
</gene>
<reference evidence="1 2" key="1">
    <citation type="journal article" date="2014" name="Genome Announc.">
        <title>Draft Genome Sequence of Lysobacter capsici AZ78, a Bacterium Antagonistic to Plant-Pathogenic Oomycetes.</title>
        <authorList>
            <person name="Puopolo G."/>
            <person name="Sonego P."/>
            <person name="Engelen K."/>
            <person name="Pertot I."/>
        </authorList>
    </citation>
    <scope>NUCLEOTIDE SEQUENCE [LARGE SCALE GENOMIC DNA]</scope>
    <source>
        <strain evidence="1 2">AZ78</strain>
    </source>
</reference>
<name>A0A108UCM6_9GAMM</name>
<evidence type="ECO:0000313" key="1">
    <source>
        <dbReference type="EMBL" id="KWS06806.1"/>
    </source>
</evidence>
<dbReference type="Proteomes" id="UP000023435">
    <property type="component" value="Unassembled WGS sequence"/>
</dbReference>
<sequence length="58" mass="6747">MRRGRREHRGDRQRQWIALPPKPCIHAEPLVPRRWLSPLLRRAGCRCCFGLTRANGGS</sequence>
<accession>A0A108UCM6</accession>
<evidence type="ECO:0000313" key="2">
    <source>
        <dbReference type="Proteomes" id="UP000023435"/>
    </source>
</evidence>